<organism evidence="1 2">
    <name type="scientific">Rattus norvegicus</name>
    <name type="common">Rat</name>
    <dbReference type="NCBI Taxonomy" id="10116"/>
    <lineage>
        <taxon>Eukaryota</taxon>
        <taxon>Metazoa</taxon>
        <taxon>Chordata</taxon>
        <taxon>Craniata</taxon>
        <taxon>Vertebrata</taxon>
        <taxon>Euteleostomi</taxon>
        <taxon>Mammalia</taxon>
        <taxon>Eutheria</taxon>
        <taxon>Euarchontoglires</taxon>
        <taxon>Glires</taxon>
        <taxon>Rodentia</taxon>
        <taxon>Myomorpha</taxon>
        <taxon>Muroidea</taxon>
        <taxon>Muridae</taxon>
        <taxon>Murinae</taxon>
        <taxon>Rattus</taxon>
    </lineage>
</organism>
<accession>A6IGY4</accession>
<name>A6IGY4_RAT</name>
<gene>
    <name evidence="1" type="ORF">rCG_48877</name>
</gene>
<dbReference type="Proteomes" id="UP000234681">
    <property type="component" value="Chromosome 7"/>
</dbReference>
<evidence type="ECO:0000313" key="2">
    <source>
        <dbReference type="Proteomes" id="UP000234681"/>
    </source>
</evidence>
<protein>
    <submittedName>
        <fullName evidence="1">RCG48877</fullName>
    </submittedName>
</protein>
<evidence type="ECO:0000313" key="1">
    <source>
        <dbReference type="EMBL" id="EDM16564.1"/>
    </source>
</evidence>
<dbReference type="EMBL" id="CH473960">
    <property type="protein sequence ID" value="EDM16564.1"/>
    <property type="molecule type" value="Genomic_DNA"/>
</dbReference>
<proteinExistence type="predicted"/>
<reference evidence="1 2" key="1">
    <citation type="submission" date="2005-09" db="EMBL/GenBank/DDBJ databases">
        <authorList>
            <person name="Mural R.J."/>
            <person name="Li P.W."/>
            <person name="Adams M.D."/>
            <person name="Amanatides P.G."/>
            <person name="Baden-Tillson H."/>
            <person name="Barnstead M."/>
            <person name="Chin S.H."/>
            <person name="Dew I."/>
            <person name="Evans C.A."/>
            <person name="Ferriera S."/>
            <person name="Flanigan M."/>
            <person name="Fosler C."/>
            <person name="Glodek A."/>
            <person name="Gu Z."/>
            <person name="Holt R.A."/>
            <person name="Jennings D."/>
            <person name="Kraft C.L."/>
            <person name="Lu F."/>
            <person name="Nguyen T."/>
            <person name="Nusskern D.R."/>
            <person name="Pfannkoch C.M."/>
            <person name="Sitter C."/>
            <person name="Sutton G.G."/>
            <person name="Venter J.C."/>
            <person name="Wang Z."/>
            <person name="Woodage T."/>
            <person name="Zheng X.H."/>
            <person name="Zhong F."/>
        </authorList>
    </citation>
    <scope>NUCLEOTIDE SEQUENCE [LARGE SCALE GENOMIC DNA]</scope>
    <source>
        <strain>BN</strain>
        <strain evidence="2">Sprague-Dawley</strain>
    </source>
</reference>
<sequence>MEGPPLEQPTIPRYGNKESWLLSQLYGTGMLVHLSTVCKRTELLLLTCDLNC</sequence>
<dbReference type="AlphaFoldDB" id="A6IGY4"/>